<dbReference type="InterPro" id="IPR017853">
    <property type="entry name" value="GH"/>
</dbReference>
<evidence type="ECO:0000256" key="2">
    <source>
        <dbReference type="ARBA" id="ARBA00012755"/>
    </source>
</evidence>
<organism evidence="7 8">
    <name type="scientific">Microlunatus ginsengisoli</name>
    <dbReference type="NCBI Taxonomy" id="363863"/>
    <lineage>
        <taxon>Bacteria</taxon>
        <taxon>Bacillati</taxon>
        <taxon>Actinomycetota</taxon>
        <taxon>Actinomycetes</taxon>
        <taxon>Propionibacteriales</taxon>
        <taxon>Propionibacteriaceae</taxon>
        <taxon>Microlunatus</taxon>
    </lineage>
</organism>
<dbReference type="SUPFAM" id="SSF51445">
    <property type="entry name" value="(Trans)glycosidases"/>
    <property type="match status" value="1"/>
</dbReference>
<evidence type="ECO:0000313" key="7">
    <source>
        <dbReference type="EMBL" id="GAA3604145.1"/>
    </source>
</evidence>
<dbReference type="InterPro" id="IPR013785">
    <property type="entry name" value="Aldolase_TIM"/>
</dbReference>
<sequence>MTDANACVVLRADGVGLVLDITAAGLPSIAHWGPDLGPLTDPEVLDLIGAGINPVTANVVDEPVRLSILPEHWTGWVGRPGLRGSRRGPGWSPKFRSTVVRLNGADVPAGTETPTVVHSDGPALVEVDAVDDTAQLAITVTVELTVGGLVRARAILTNLGDTYQLDDLVLALPVPASAREILDFAGRWGKERTPQRRDLTVGIHLREGRKGRTGPDAATVLHVGTPGFGFADGQIWGVHTGWSGNHTHYAERLSTGEQVVGGGELLLPGEIQLAEGDSYTTPWIYGSYGTGLDEVARRFHRFLRARDNHPSTDRPVTINVWEAVYFDHDLDRLVDLAERSAALGVERYVLDDGWFGARRNDHAGLGDWQVSPDVWPHGLHPLVDKVTELGMQFGLWFEPEMINIDSDTARAHPEWVMATGDRLPVESRYQQVINLGIPECYAYIRDAIFAILAEYDIGYIKWDHNRDLIDAGTQPSGRPGVHQQTLAFYRLVDEIKAAHPGLEIESCSSGGARVDLGVLERTDRVWVSDCIDPLERQTMHRWTTQLIPPELMGAHIASGRSHTTGREHDLNFRAATAIFGHLGIEWDLAKATDAELAELGDWIALYKENRALLLGGDLVRIDFPDETLIADGVLAPDRTRAIYSYASVARSDVVMLGRLPMPGLDPDRRYRVEPALLQHAPSGLRPPHWWGVTAVWDHDEYADLAAHKPPTYVAAGKTAGVVLPGSVLASVGLAGAPFNPDHAVIYLVEAVD</sequence>
<accession>A0ABP6ZE07</accession>
<dbReference type="InterPro" id="IPR038417">
    <property type="entry name" value="Alpga-gal_N_sf"/>
</dbReference>
<keyword evidence="8" id="KW-1185">Reference proteome</keyword>
<keyword evidence="4 5" id="KW-0326">Glycosidase</keyword>
<dbReference type="PANTHER" id="PTHR43053">
    <property type="entry name" value="GLYCOSIDASE FAMILY 31"/>
    <property type="match status" value="1"/>
</dbReference>
<dbReference type="EC" id="3.2.1.22" evidence="2 5"/>
<dbReference type="Pfam" id="PF16875">
    <property type="entry name" value="Glyco_hydro_36N"/>
    <property type="match status" value="1"/>
</dbReference>
<dbReference type="Gene3D" id="2.70.98.60">
    <property type="entry name" value="alpha-galactosidase from lactobacil brevis"/>
    <property type="match status" value="1"/>
</dbReference>
<feature type="domain" description="Glycosyl hydrolase family 36 N-terminal" evidence="6">
    <location>
        <begin position="25"/>
        <end position="274"/>
    </location>
</feature>
<evidence type="ECO:0000256" key="3">
    <source>
        <dbReference type="ARBA" id="ARBA00022801"/>
    </source>
</evidence>
<dbReference type="PRINTS" id="PR00743">
    <property type="entry name" value="GLHYDRLASE36"/>
</dbReference>
<evidence type="ECO:0000313" key="8">
    <source>
        <dbReference type="Proteomes" id="UP001501490"/>
    </source>
</evidence>
<dbReference type="Proteomes" id="UP001501490">
    <property type="component" value="Unassembled WGS sequence"/>
</dbReference>
<gene>
    <name evidence="7" type="ORF">GCM10022236_02380</name>
</gene>
<keyword evidence="3 5" id="KW-0378">Hydrolase</keyword>
<dbReference type="InterPro" id="IPR050985">
    <property type="entry name" value="Alpha-glycosidase_related"/>
</dbReference>
<name>A0ABP6ZE07_9ACTN</name>
<protein>
    <recommendedName>
        <fullName evidence="2 5">Alpha-galactosidase</fullName>
        <ecNumber evidence="2 5">3.2.1.22</ecNumber>
    </recommendedName>
</protein>
<comment type="caution">
    <text evidence="7">The sequence shown here is derived from an EMBL/GenBank/DDBJ whole genome shotgun (WGS) entry which is preliminary data.</text>
</comment>
<evidence type="ECO:0000256" key="4">
    <source>
        <dbReference type="ARBA" id="ARBA00023295"/>
    </source>
</evidence>
<dbReference type="RefSeq" id="WP_344801227.1">
    <property type="nucleotide sequence ID" value="NZ_BAABAB010000002.1"/>
</dbReference>
<proteinExistence type="inferred from homology"/>
<dbReference type="Pfam" id="PF02065">
    <property type="entry name" value="Melibiase"/>
    <property type="match status" value="1"/>
</dbReference>
<comment type="catalytic activity">
    <reaction evidence="1 5">
        <text>Hydrolysis of terminal, non-reducing alpha-D-galactose residues in alpha-D-galactosides, including galactose oligosaccharides, galactomannans and galactolipids.</text>
        <dbReference type="EC" id="3.2.1.22"/>
    </reaction>
</comment>
<dbReference type="PIRSF" id="PIRSF005536">
    <property type="entry name" value="Agal"/>
    <property type="match status" value="1"/>
</dbReference>
<dbReference type="PANTHER" id="PTHR43053:SF3">
    <property type="entry name" value="ALPHA-GALACTOSIDASE C-RELATED"/>
    <property type="match status" value="1"/>
</dbReference>
<evidence type="ECO:0000256" key="1">
    <source>
        <dbReference type="ARBA" id="ARBA00001255"/>
    </source>
</evidence>
<dbReference type="InterPro" id="IPR000111">
    <property type="entry name" value="Glyco_hydro_27/36_CS"/>
</dbReference>
<comment type="similarity">
    <text evidence="5">Belongs to the glycosyl hydrolase.</text>
</comment>
<dbReference type="EMBL" id="BAABAB010000002">
    <property type="protein sequence ID" value="GAA3604145.1"/>
    <property type="molecule type" value="Genomic_DNA"/>
</dbReference>
<dbReference type="Gene3D" id="3.20.20.70">
    <property type="entry name" value="Aldolase class I"/>
    <property type="match status" value="1"/>
</dbReference>
<dbReference type="InterPro" id="IPR002252">
    <property type="entry name" value="Glyco_hydro_36"/>
</dbReference>
<reference evidence="8" key="1">
    <citation type="journal article" date="2019" name="Int. J. Syst. Evol. Microbiol.">
        <title>The Global Catalogue of Microorganisms (GCM) 10K type strain sequencing project: providing services to taxonomists for standard genome sequencing and annotation.</title>
        <authorList>
            <consortium name="The Broad Institute Genomics Platform"/>
            <consortium name="The Broad Institute Genome Sequencing Center for Infectious Disease"/>
            <person name="Wu L."/>
            <person name="Ma J."/>
        </authorList>
    </citation>
    <scope>NUCLEOTIDE SEQUENCE [LARGE SCALE GENOMIC DNA]</scope>
    <source>
        <strain evidence="8">JCM 16929</strain>
    </source>
</reference>
<dbReference type="CDD" id="cd14791">
    <property type="entry name" value="GH36"/>
    <property type="match status" value="1"/>
</dbReference>
<dbReference type="InterPro" id="IPR031704">
    <property type="entry name" value="Glyco_hydro_36_N"/>
</dbReference>
<evidence type="ECO:0000256" key="5">
    <source>
        <dbReference type="PIRNR" id="PIRNR005536"/>
    </source>
</evidence>
<dbReference type="PROSITE" id="PS00512">
    <property type="entry name" value="ALPHA_GALACTOSIDASE"/>
    <property type="match status" value="1"/>
</dbReference>
<evidence type="ECO:0000259" key="6">
    <source>
        <dbReference type="Pfam" id="PF16875"/>
    </source>
</evidence>